<dbReference type="PANTHER" id="PTHR33606">
    <property type="entry name" value="PROTEIN YCII"/>
    <property type="match status" value="1"/>
</dbReference>
<dbReference type="OrthoDB" id="5519740at2759"/>
<dbReference type="AlphaFoldDB" id="A0A9P0QSS1"/>
<protein>
    <recommendedName>
        <fullName evidence="3">YCII-related domain-containing protein</fullName>
    </recommendedName>
</protein>
<accession>A0A9P0QSS1</accession>
<sequence>MKPSTVVRAKEFLVTILDKANADRMKYRGVHFKGIPASIGNPITNAGAILGENGKLIGSHFNLKVDSEADIVPFLKKDIYAKEDVWDFDTIQIKPILIATREEKIMEN</sequence>
<name>A0A9P0QSS1_9ASCO</name>
<proteinExistence type="predicted"/>
<keyword evidence="2" id="KW-1185">Reference proteome</keyword>
<evidence type="ECO:0008006" key="3">
    <source>
        <dbReference type="Google" id="ProtNLM"/>
    </source>
</evidence>
<evidence type="ECO:0000313" key="2">
    <source>
        <dbReference type="Proteomes" id="UP000837801"/>
    </source>
</evidence>
<evidence type="ECO:0000313" key="1">
    <source>
        <dbReference type="EMBL" id="CAH2354916.1"/>
    </source>
</evidence>
<reference evidence="1" key="1">
    <citation type="submission" date="2022-03" db="EMBL/GenBank/DDBJ databases">
        <authorList>
            <person name="Legras J.-L."/>
            <person name="Devillers H."/>
            <person name="Grondin C."/>
        </authorList>
    </citation>
    <scope>NUCLEOTIDE SEQUENCE</scope>
    <source>
        <strain evidence="1">CLIB 1423</strain>
    </source>
</reference>
<dbReference type="PANTHER" id="PTHR33606:SF3">
    <property type="entry name" value="PROTEIN YCII"/>
    <property type="match status" value="1"/>
</dbReference>
<dbReference type="Proteomes" id="UP000837801">
    <property type="component" value="Unassembled WGS sequence"/>
</dbReference>
<organism evidence="1 2">
    <name type="scientific">[Candida] railenensis</name>
    <dbReference type="NCBI Taxonomy" id="45579"/>
    <lineage>
        <taxon>Eukaryota</taxon>
        <taxon>Fungi</taxon>
        <taxon>Dikarya</taxon>
        <taxon>Ascomycota</taxon>
        <taxon>Saccharomycotina</taxon>
        <taxon>Pichiomycetes</taxon>
        <taxon>Debaryomycetaceae</taxon>
        <taxon>Kurtzmaniella</taxon>
    </lineage>
</organism>
<gene>
    <name evidence="1" type="ORF">CLIB1423_19S02542</name>
</gene>
<dbReference type="EMBL" id="CAKXYY010000019">
    <property type="protein sequence ID" value="CAH2354916.1"/>
    <property type="molecule type" value="Genomic_DNA"/>
</dbReference>
<dbReference type="Gene3D" id="3.30.70.1060">
    <property type="entry name" value="Dimeric alpha+beta barrel"/>
    <property type="match status" value="1"/>
</dbReference>
<comment type="caution">
    <text evidence="1">The sequence shown here is derived from an EMBL/GenBank/DDBJ whole genome shotgun (WGS) entry which is preliminary data.</text>
</comment>
<dbReference type="InterPro" id="IPR011008">
    <property type="entry name" value="Dimeric_a/b-barrel"/>
</dbReference>
<dbReference type="SUPFAM" id="SSF54909">
    <property type="entry name" value="Dimeric alpha+beta barrel"/>
    <property type="match status" value="1"/>
</dbReference>
<dbReference type="InterPro" id="IPR051807">
    <property type="entry name" value="Sec-metab_biosynth-assoc"/>
</dbReference>